<keyword evidence="6 8" id="KW-0030">Aminoacyl-tRNA synthetase</keyword>
<dbReference type="InterPro" id="IPR020058">
    <property type="entry name" value="Glu/Gln-tRNA-synth_Ib_cat-dom"/>
</dbReference>
<dbReference type="PANTHER" id="PTHR43311:SF1">
    <property type="entry name" value="GLUTAMYL-Q TRNA(ASP) SYNTHETASE"/>
    <property type="match status" value="1"/>
</dbReference>
<evidence type="ECO:0000256" key="3">
    <source>
        <dbReference type="ARBA" id="ARBA00022741"/>
    </source>
</evidence>
<dbReference type="GO" id="GO:0008270">
    <property type="term" value="F:zinc ion binding"/>
    <property type="evidence" value="ECO:0007669"/>
    <property type="project" value="InterPro"/>
</dbReference>
<name>A0A161KGE2_9ZZZZ</name>
<dbReference type="InterPro" id="IPR049940">
    <property type="entry name" value="GluQ/Sye"/>
</dbReference>
<dbReference type="PRINTS" id="PR00987">
    <property type="entry name" value="TRNASYNTHGLU"/>
</dbReference>
<keyword evidence="3" id="KW-0547">Nucleotide-binding</keyword>
<evidence type="ECO:0000256" key="5">
    <source>
        <dbReference type="ARBA" id="ARBA00022840"/>
    </source>
</evidence>
<dbReference type="NCBIfam" id="NF004314">
    <property type="entry name" value="PRK05710.1-3"/>
    <property type="match status" value="1"/>
</dbReference>
<evidence type="ECO:0000256" key="6">
    <source>
        <dbReference type="ARBA" id="ARBA00023146"/>
    </source>
</evidence>
<proteinExistence type="inferred from homology"/>
<dbReference type="GO" id="GO:0004818">
    <property type="term" value="F:glutamate-tRNA ligase activity"/>
    <property type="evidence" value="ECO:0007669"/>
    <property type="project" value="TreeGrafter"/>
</dbReference>
<evidence type="ECO:0000313" key="8">
    <source>
        <dbReference type="EMBL" id="CUS51657.1"/>
    </source>
</evidence>
<dbReference type="GO" id="GO:0006400">
    <property type="term" value="P:tRNA modification"/>
    <property type="evidence" value="ECO:0007669"/>
    <property type="project" value="InterPro"/>
</dbReference>
<evidence type="ECO:0000259" key="7">
    <source>
        <dbReference type="Pfam" id="PF00749"/>
    </source>
</evidence>
<dbReference type="PANTHER" id="PTHR43311">
    <property type="entry name" value="GLUTAMATE--TRNA LIGASE"/>
    <property type="match status" value="1"/>
</dbReference>
<keyword evidence="1" id="KW-0436">Ligase</keyword>
<dbReference type="Pfam" id="PF00749">
    <property type="entry name" value="tRNA-synt_1c"/>
    <property type="match status" value="1"/>
</dbReference>
<keyword evidence="2" id="KW-0479">Metal-binding</keyword>
<dbReference type="InterPro" id="IPR000924">
    <property type="entry name" value="Glu/Gln-tRNA-synth"/>
</dbReference>
<gene>
    <name evidence="8" type="ORF">MGWOODY_XGa2404</name>
</gene>
<keyword evidence="4" id="KW-0862">Zinc</keyword>
<dbReference type="GO" id="GO:0005524">
    <property type="term" value="F:ATP binding"/>
    <property type="evidence" value="ECO:0007669"/>
    <property type="project" value="UniProtKB-KW"/>
</dbReference>
<dbReference type="SUPFAM" id="SSF52374">
    <property type="entry name" value="Nucleotidylyl transferase"/>
    <property type="match status" value="1"/>
</dbReference>
<dbReference type="InterPro" id="IPR022380">
    <property type="entry name" value="Glu-Q_tRNA(Asp)_Synthase"/>
</dbReference>
<dbReference type="InterPro" id="IPR014729">
    <property type="entry name" value="Rossmann-like_a/b/a_fold"/>
</dbReference>
<accession>A0A161KGE2</accession>
<reference evidence="8" key="1">
    <citation type="submission" date="2015-10" db="EMBL/GenBank/DDBJ databases">
        <authorList>
            <person name="Gilbert D.G."/>
        </authorList>
    </citation>
    <scope>NUCLEOTIDE SEQUENCE</scope>
</reference>
<evidence type="ECO:0000256" key="1">
    <source>
        <dbReference type="ARBA" id="ARBA00022598"/>
    </source>
</evidence>
<dbReference type="GO" id="GO:0006424">
    <property type="term" value="P:glutamyl-tRNA aminoacylation"/>
    <property type="evidence" value="ECO:0007669"/>
    <property type="project" value="InterPro"/>
</dbReference>
<evidence type="ECO:0000256" key="2">
    <source>
        <dbReference type="ARBA" id="ARBA00022723"/>
    </source>
</evidence>
<dbReference type="HAMAP" id="MF_01428">
    <property type="entry name" value="Glu_Q_tRNA_synth"/>
    <property type="match status" value="1"/>
</dbReference>
<protein>
    <submittedName>
        <fullName evidence="8">Glutamyl-Q-tRNA synthetase</fullName>
    </submittedName>
</protein>
<evidence type="ECO:0000256" key="4">
    <source>
        <dbReference type="ARBA" id="ARBA00022833"/>
    </source>
</evidence>
<dbReference type="NCBIfam" id="TIGR03838">
    <property type="entry name" value="queuosine_YadB"/>
    <property type="match status" value="1"/>
</dbReference>
<feature type="domain" description="Glutamyl/glutaminyl-tRNA synthetase class Ib catalytic" evidence="7">
    <location>
        <begin position="24"/>
        <end position="264"/>
    </location>
</feature>
<dbReference type="GO" id="GO:0005829">
    <property type="term" value="C:cytosol"/>
    <property type="evidence" value="ECO:0007669"/>
    <property type="project" value="TreeGrafter"/>
</dbReference>
<organism evidence="8">
    <name type="scientific">hydrothermal vent metagenome</name>
    <dbReference type="NCBI Taxonomy" id="652676"/>
    <lineage>
        <taxon>unclassified sequences</taxon>
        <taxon>metagenomes</taxon>
        <taxon>ecological metagenomes</taxon>
    </lineage>
</organism>
<sequence length="321" mass="35860">MDRAAILIPVSSRPSTRTIDYVGRFAPSPTGPLHFGSLVAAVGSFADALHCGGTWLVRIDDVDQTRSIPGMAQTILEQLECFGFRWTQIPVQQSARKDLYLEIIEKLLAEDHAFGCRCTRQDVLAAGIRGAAGPVYPGTCRHNQLPPDSYRTIRIKTGSAPIRFNDRIAGELMQNLFHDVGDFVVKRADGYAAYQIAVVIDDHLDRITDVVRGADLLASTPRQIHLQHLLGYTTPRYAHLPLVVDSGGRKLSKHDRDRPVEKDQALHSLVAAWQFLGQKIPQHKFVDVEEFWSFAARHWSIKKAPATGHYFESTETQNPLF</sequence>
<keyword evidence="5" id="KW-0067">ATP-binding</keyword>
<dbReference type="Gene3D" id="3.40.50.620">
    <property type="entry name" value="HUPs"/>
    <property type="match status" value="1"/>
</dbReference>
<dbReference type="EMBL" id="CZRL01000064">
    <property type="protein sequence ID" value="CUS51657.1"/>
    <property type="molecule type" value="Genomic_DNA"/>
</dbReference>
<dbReference type="AlphaFoldDB" id="A0A161KGE2"/>